<dbReference type="OrthoDB" id="1684603at2"/>
<gene>
    <name evidence="1" type="ORF">SAMN02745176_03144</name>
</gene>
<reference evidence="1 2" key="1">
    <citation type="submission" date="2016-11" db="EMBL/GenBank/DDBJ databases">
        <authorList>
            <person name="Jaros S."/>
            <person name="Januszkiewicz K."/>
            <person name="Wedrychowicz H."/>
        </authorList>
    </citation>
    <scope>NUCLEOTIDE SEQUENCE [LARGE SCALE GENOMIC DNA]</scope>
    <source>
        <strain evidence="1 2">DSM 19022</strain>
    </source>
</reference>
<dbReference type="EMBL" id="FQZS01000028">
    <property type="protein sequence ID" value="SHJ31026.1"/>
    <property type="molecule type" value="Genomic_DNA"/>
</dbReference>
<organism evidence="1 2">
    <name type="scientific">Lutispora thermophila DSM 19022</name>
    <dbReference type="NCBI Taxonomy" id="1122184"/>
    <lineage>
        <taxon>Bacteria</taxon>
        <taxon>Bacillati</taxon>
        <taxon>Bacillota</taxon>
        <taxon>Clostridia</taxon>
        <taxon>Lutisporales</taxon>
        <taxon>Lutisporaceae</taxon>
        <taxon>Lutispora</taxon>
    </lineage>
</organism>
<evidence type="ECO:0000313" key="1">
    <source>
        <dbReference type="EMBL" id="SHJ31026.1"/>
    </source>
</evidence>
<sequence length="65" mass="7315">MWTVIYIAKNKKSAERTQELLAQEGMLAKIQPINKSADKKDGYYEVLVPEGEAEDAQNIIYEAGL</sequence>
<name>A0A1M6I9F8_9FIRM</name>
<evidence type="ECO:0000313" key="2">
    <source>
        <dbReference type="Proteomes" id="UP000184442"/>
    </source>
</evidence>
<evidence type="ECO:0008006" key="3">
    <source>
        <dbReference type="Google" id="ProtNLM"/>
    </source>
</evidence>
<dbReference type="STRING" id="1122184.SAMN02745176_03144"/>
<dbReference type="Proteomes" id="UP000184442">
    <property type="component" value="Unassembled WGS sequence"/>
</dbReference>
<dbReference type="AlphaFoldDB" id="A0A1M6I9F8"/>
<dbReference type="RefSeq" id="WP_073027376.1">
    <property type="nucleotide sequence ID" value="NZ_FQZS01000028.1"/>
</dbReference>
<protein>
    <recommendedName>
        <fullName evidence="3">Signal transducing protein</fullName>
    </recommendedName>
</protein>
<accession>A0A1M6I9F8</accession>
<keyword evidence="2" id="KW-1185">Reference proteome</keyword>
<proteinExistence type="predicted"/>